<protein>
    <recommendedName>
        <fullName evidence="3">DUF1877 family protein</fullName>
    </recommendedName>
</protein>
<dbReference type="EMBL" id="JACHGT010000011">
    <property type="protein sequence ID" value="MBB6037051.1"/>
    <property type="molecule type" value="Genomic_DNA"/>
</dbReference>
<sequence>MGYDVHGLLADWPATVEAARTSRGLDFFWAHEDVPPCFTERDFAGRFAFQAAQFAYERMRPLLSRPLLARTDAVIGAFYGDDSAADDLAEDAELPHSGAFYALRPARVAVIDTIGVAWDEIEAAIAPDCFTDAHVPDLERFAWVVGQQLAWLREAAREGLGVVAVVGQ</sequence>
<gene>
    <name evidence="1" type="ORF">HNR73_004924</name>
</gene>
<evidence type="ECO:0008006" key="3">
    <source>
        <dbReference type="Google" id="ProtNLM"/>
    </source>
</evidence>
<dbReference type="Proteomes" id="UP000548476">
    <property type="component" value="Unassembled WGS sequence"/>
</dbReference>
<dbReference type="AlphaFoldDB" id="A0A841FI81"/>
<evidence type="ECO:0000313" key="1">
    <source>
        <dbReference type="EMBL" id="MBB6037051.1"/>
    </source>
</evidence>
<reference evidence="1 2" key="1">
    <citation type="submission" date="2020-08" db="EMBL/GenBank/DDBJ databases">
        <title>Genomic Encyclopedia of Type Strains, Phase IV (KMG-IV): sequencing the most valuable type-strain genomes for metagenomic binning, comparative biology and taxonomic classification.</title>
        <authorList>
            <person name="Goeker M."/>
        </authorList>
    </citation>
    <scope>NUCLEOTIDE SEQUENCE [LARGE SCALE GENOMIC DNA]</scope>
    <source>
        <strain evidence="1 2">YIM 65646</strain>
    </source>
</reference>
<dbReference type="RefSeq" id="WP_184789885.1">
    <property type="nucleotide sequence ID" value="NZ_BONT01000072.1"/>
</dbReference>
<accession>A0A841FI81</accession>
<proteinExistence type="predicted"/>
<comment type="caution">
    <text evidence="1">The sequence shown here is derived from an EMBL/GenBank/DDBJ whole genome shotgun (WGS) entry which is preliminary data.</text>
</comment>
<name>A0A841FI81_9ACTN</name>
<keyword evidence="2" id="KW-1185">Reference proteome</keyword>
<organism evidence="1 2">
    <name type="scientific">Phytomonospora endophytica</name>
    <dbReference type="NCBI Taxonomy" id="714109"/>
    <lineage>
        <taxon>Bacteria</taxon>
        <taxon>Bacillati</taxon>
        <taxon>Actinomycetota</taxon>
        <taxon>Actinomycetes</taxon>
        <taxon>Micromonosporales</taxon>
        <taxon>Micromonosporaceae</taxon>
        <taxon>Phytomonospora</taxon>
    </lineage>
</organism>
<evidence type="ECO:0000313" key="2">
    <source>
        <dbReference type="Proteomes" id="UP000548476"/>
    </source>
</evidence>